<evidence type="ECO:0000256" key="9">
    <source>
        <dbReference type="ARBA" id="ARBA00022840"/>
    </source>
</evidence>
<keyword evidence="9" id="KW-0067">ATP-binding</keyword>
<dbReference type="SUPFAM" id="SSF56112">
    <property type="entry name" value="Protein kinase-like (PK-like)"/>
    <property type="match status" value="1"/>
</dbReference>
<accession>A0A2L1CAV0</accession>
<dbReference type="PROSITE" id="PS01245">
    <property type="entry name" value="RIO1"/>
    <property type="match status" value="1"/>
</dbReference>
<dbReference type="Pfam" id="PF09202">
    <property type="entry name" value="Rio2_N"/>
    <property type="match status" value="1"/>
</dbReference>
<dbReference type="GO" id="GO:0004674">
    <property type="term" value="F:protein serine/threonine kinase activity"/>
    <property type="evidence" value="ECO:0007669"/>
    <property type="project" value="UniProtKB-KW"/>
</dbReference>
<evidence type="ECO:0000256" key="3">
    <source>
        <dbReference type="ARBA" id="ARBA00012513"/>
    </source>
</evidence>
<comment type="catalytic activity">
    <reaction evidence="11">
        <text>L-threonyl-[protein] + ATP = O-phospho-L-threonyl-[protein] + ADP + H(+)</text>
        <dbReference type="Rhea" id="RHEA:46608"/>
        <dbReference type="Rhea" id="RHEA-COMP:11060"/>
        <dbReference type="Rhea" id="RHEA-COMP:11605"/>
        <dbReference type="ChEBI" id="CHEBI:15378"/>
        <dbReference type="ChEBI" id="CHEBI:30013"/>
        <dbReference type="ChEBI" id="CHEBI:30616"/>
        <dbReference type="ChEBI" id="CHEBI:61977"/>
        <dbReference type="ChEBI" id="CHEBI:456216"/>
        <dbReference type="EC" id="2.7.11.1"/>
    </reaction>
</comment>
<dbReference type="Pfam" id="PF01163">
    <property type="entry name" value="RIO1"/>
    <property type="match status" value="1"/>
</dbReference>
<evidence type="ECO:0000256" key="6">
    <source>
        <dbReference type="ARBA" id="ARBA00022723"/>
    </source>
</evidence>
<organism evidence="14 17">
    <name type="scientific">Methanococcus maripaludis</name>
    <name type="common">Methanococcus deltae</name>
    <dbReference type="NCBI Taxonomy" id="39152"/>
    <lineage>
        <taxon>Archaea</taxon>
        <taxon>Methanobacteriati</taxon>
        <taxon>Methanobacteriota</taxon>
        <taxon>Methanomada group</taxon>
        <taxon>Methanococci</taxon>
        <taxon>Methanococcales</taxon>
        <taxon>Methanococcaceae</taxon>
        <taxon>Methanococcus</taxon>
    </lineage>
</organism>
<dbReference type="GO" id="GO:0005829">
    <property type="term" value="C:cytosol"/>
    <property type="evidence" value="ECO:0007669"/>
    <property type="project" value="TreeGrafter"/>
</dbReference>
<evidence type="ECO:0000313" key="15">
    <source>
        <dbReference type="EMBL" id="MBA2864937.1"/>
    </source>
</evidence>
<dbReference type="GeneID" id="36102183"/>
<dbReference type="InterPro" id="IPR036390">
    <property type="entry name" value="WH_DNA-bd_sf"/>
</dbReference>
<dbReference type="InterPro" id="IPR011009">
    <property type="entry name" value="Kinase-like_dom_sf"/>
</dbReference>
<reference evidence="14" key="2">
    <citation type="submission" date="2018-02" db="EMBL/GenBank/DDBJ databases">
        <title>Complete genome sequence of the Methanococcus maripaludis type strain JJ (DSM 2067), a model for selenoprotein synthesis in Archaea.</title>
        <authorList>
            <person name="Poehlein A."/>
            <person name="Heym D."/>
            <person name="Quitzke V."/>
            <person name="Fersch J."/>
            <person name="Daniel R."/>
            <person name="Rother M."/>
        </authorList>
    </citation>
    <scope>NUCLEOTIDE SEQUENCE [LARGE SCALE GENOMIC DNA]</scope>
    <source>
        <strain evidence="14">DSM 2067</strain>
    </source>
</reference>
<comment type="catalytic activity">
    <reaction evidence="12">
        <text>L-seryl-[protein] + ATP = O-phospho-L-seryl-[protein] + ADP + H(+)</text>
        <dbReference type="Rhea" id="RHEA:17989"/>
        <dbReference type="Rhea" id="RHEA-COMP:9863"/>
        <dbReference type="Rhea" id="RHEA-COMP:11604"/>
        <dbReference type="ChEBI" id="CHEBI:15378"/>
        <dbReference type="ChEBI" id="CHEBI:29999"/>
        <dbReference type="ChEBI" id="CHEBI:30616"/>
        <dbReference type="ChEBI" id="CHEBI:83421"/>
        <dbReference type="ChEBI" id="CHEBI:456216"/>
        <dbReference type="EC" id="2.7.11.1"/>
    </reaction>
</comment>
<keyword evidence="6" id="KW-0479">Metal-binding</keyword>
<dbReference type="AlphaFoldDB" id="A0A2L1CAV0"/>
<comment type="cofactor">
    <cofactor evidence="1">
        <name>Mg(2+)</name>
        <dbReference type="ChEBI" id="CHEBI:18420"/>
    </cofactor>
</comment>
<dbReference type="Gene3D" id="1.10.10.10">
    <property type="entry name" value="Winged helix-like DNA-binding domain superfamily/Winged helix DNA-binding domain"/>
    <property type="match status" value="1"/>
</dbReference>
<evidence type="ECO:0000313" key="17">
    <source>
        <dbReference type="Proteomes" id="UP000239462"/>
    </source>
</evidence>
<dbReference type="PANTHER" id="PTHR45852">
    <property type="entry name" value="SER/THR-PROTEIN KINASE RIO2"/>
    <property type="match status" value="1"/>
</dbReference>
<dbReference type="InterPro" id="IPR000687">
    <property type="entry name" value="RIO_kinase"/>
</dbReference>
<dbReference type="EC" id="2.7.11.1" evidence="3"/>
<dbReference type="EMBL" id="JACDUO010000005">
    <property type="protein sequence ID" value="MBA2864937.1"/>
    <property type="molecule type" value="Genomic_DNA"/>
</dbReference>
<dbReference type="Proteomes" id="UP000590564">
    <property type="component" value="Unassembled WGS sequence"/>
</dbReference>
<reference evidence="17" key="1">
    <citation type="journal article" date="2018" name="Genome Announc.">
        <title>Complete Genome Sequence of the Methanococcus maripaludis Type Strain JJ (DSM 2067), a Model for Selenoprotein Synthesis in Archaea.</title>
        <authorList>
            <person name="Poehlein A."/>
            <person name="Heym D."/>
            <person name="Quitzke V."/>
            <person name="Fersch J."/>
            <person name="Daniel R."/>
            <person name="Rother M."/>
        </authorList>
    </citation>
    <scope>NUCLEOTIDE SEQUENCE [LARGE SCALE GENOMIC DNA]</scope>
    <source>
        <strain evidence="17">DSM 2067</strain>
    </source>
</reference>
<evidence type="ECO:0000259" key="13">
    <source>
        <dbReference type="SMART" id="SM00090"/>
    </source>
</evidence>
<dbReference type="GO" id="GO:0030688">
    <property type="term" value="C:preribosome, small subunit precursor"/>
    <property type="evidence" value="ECO:0007669"/>
    <property type="project" value="TreeGrafter"/>
</dbReference>
<evidence type="ECO:0000256" key="11">
    <source>
        <dbReference type="ARBA" id="ARBA00047899"/>
    </source>
</evidence>
<evidence type="ECO:0000313" key="14">
    <source>
        <dbReference type="EMBL" id="AVB76491.1"/>
    </source>
</evidence>
<dbReference type="CDD" id="cd05144">
    <property type="entry name" value="RIO2_C"/>
    <property type="match status" value="1"/>
</dbReference>
<evidence type="ECO:0000256" key="4">
    <source>
        <dbReference type="ARBA" id="ARBA00022527"/>
    </source>
</evidence>
<dbReference type="EMBL" id="CP026606">
    <property type="protein sequence ID" value="AVB76491.1"/>
    <property type="molecule type" value="Genomic_DNA"/>
</dbReference>
<dbReference type="InterPro" id="IPR030484">
    <property type="entry name" value="Rio2"/>
</dbReference>
<evidence type="ECO:0000256" key="2">
    <source>
        <dbReference type="ARBA" id="ARBA00009196"/>
    </source>
</evidence>
<dbReference type="Gene3D" id="1.10.510.10">
    <property type="entry name" value="Transferase(Phosphotransferase) domain 1"/>
    <property type="match status" value="1"/>
</dbReference>
<dbReference type="GO" id="GO:0030490">
    <property type="term" value="P:maturation of SSU-rRNA"/>
    <property type="evidence" value="ECO:0007669"/>
    <property type="project" value="TreeGrafter"/>
</dbReference>
<dbReference type="RefSeq" id="WP_104838002.1">
    <property type="nucleotide sequence ID" value="NZ_CP026606.1"/>
</dbReference>
<dbReference type="InterPro" id="IPR036388">
    <property type="entry name" value="WH-like_DNA-bd_sf"/>
</dbReference>
<evidence type="ECO:0000256" key="12">
    <source>
        <dbReference type="ARBA" id="ARBA00048679"/>
    </source>
</evidence>
<dbReference type="Proteomes" id="UP000239462">
    <property type="component" value="Chromosome"/>
</dbReference>
<keyword evidence="7" id="KW-0547">Nucleotide-binding</keyword>
<keyword evidence="4" id="KW-0723">Serine/threonine-protein kinase</keyword>
<evidence type="ECO:0000313" key="19">
    <source>
        <dbReference type="Proteomes" id="UP000590564"/>
    </source>
</evidence>
<dbReference type="FunFam" id="3.30.200.20:FF:000052">
    <property type="entry name" value="Serine/threonine-protein kinase RIO2"/>
    <property type="match status" value="1"/>
</dbReference>
<evidence type="ECO:0000256" key="10">
    <source>
        <dbReference type="ARBA" id="ARBA00022842"/>
    </source>
</evidence>
<reference evidence="15 18" key="3">
    <citation type="submission" date="2020-07" db="EMBL/GenBank/DDBJ databases">
        <title>Genomic Encyclopedia of Type Strains, Phase IV (KMG-V): Genome sequencing to study the core and pangenomes of soil and plant-associated prokaryotes.</title>
        <authorList>
            <person name="Whitman W."/>
        </authorList>
    </citation>
    <scope>NUCLEOTIDE SEQUENCE [LARGE SCALE GENOMIC DNA]</scope>
    <source>
        <strain evidence="15 18">C13</strain>
        <strain evidence="16 19">D1</strain>
    </source>
</reference>
<evidence type="ECO:0000256" key="8">
    <source>
        <dbReference type="ARBA" id="ARBA00022777"/>
    </source>
</evidence>
<proteinExistence type="inferred from homology"/>
<evidence type="ECO:0000256" key="1">
    <source>
        <dbReference type="ARBA" id="ARBA00001946"/>
    </source>
</evidence>
<dbReference type="EMBL" id="JACHED010000006">
    <property type="protein sequence ID" value="MBB6497803.1"/>
    <property type="molecule type" value="Genomic_DNA"/>
</dbReference>
<evidence type="ECO:0000256" key="7">
    <source>
        <dbReference type="ARBA" id="ARBA00022741"/>
    </source>
</evidence>
<dbReference type="Gene3D" id="3.30.200.20">
    <property type="entry name" value="Phosphorylase Kinase, domain 1"/>
    <property type="match status" value="1"/>
</dbReference>
<dbReference type="InterPro" id="IPR015285">
    <property type="entry name" value="RIO2_wHTH_N"/>
</dbReference>
<dbReference type="SUPFAM" id="SSF46785">
    <property type="entry name" value="Winged helix' DNA-binding domain"/>
    <property type="match status" value="1"/>
</dbReference>
<protein>
    <recommendedName>
        <fullName evidence="3">non-specific serine/threonine protein kinase</fullName>
        <ecNumber evidence="3">2.7.11.1</ecNumber>
    </recommendedName>
</protein>
<name>A0A2L1CAV0_METMI</name>
<dbReference type="InterPro" id="IPR018934">
    <property type="entry name" value="RIO_dom"/>
</dbReference>
<dbReference type="GO" id="GO:0046872">
    <property type="term" value="F:metal ion binding"/>
    <property type="evidence" value="ECO:0007669"/>
    <property type="project" value="UniProtKB-KW"/>
</dbReference>
<sequence>MEDNDWKLLKIIEISMKNHEWVPIQDLRRKTGFHEKEIVFRLGRLNKFKFTNKSNYGYRLSHWGYDALAMNAFIKKELIAGIGGKVGVGKEGDVYHVLLTNHREAVLKFHQLGRTCFSMGKRYREYLANKRHISWLYASRLTAAREFEVLNMLFPVVKVPEPIEQNRHAIIMGKLHGEELKRVNLPEINVDPEEFFWKLMAEVKKTYDLGIIHGDLSEFNILIDSEGDFVIIDWPQAIEVGKKGKLDKLPFEEVEYDEEFYLKRDIENLLRYFKKYGIDKDMDKLYNYVIGDINSENI</sequence>
<dbReference type="Proteomes" id="UP000567099">
    <property type="component" value="Unassembled WGS sequence"/>
</dbReference>
<comment type="similarity">
    <text evidence="2">Belongs to the protein kinase superfamily. RIO-type Ser/Thr kinase family.</text>
</comment>
<keyword evidence="10" id="KW-0460">Magnesium</keyword>
<keyword evidence="5 15" id="KW-0808">Transferase</keyword>
<feature type="domain" description="RIO kinase" evidence="13">
    <location>
        <begin position="51"/>
        <end position="291"/>
    </location>
</feature>
<keyword evidence="8 14" id="KW-0418">Kinase</keyword>
<dbReference type="PANTHER" id="PTHR45852:SF1">
    <property type="entry name" value="SERINE_THREONINE-PROTEIN KINASE RIO2"/>
    <property type="match status" value="1"/>
</dbReference>
<dbReference type="InterPro" id="IPR018935">
    <property type="entry name" value="RIO_kinase_CS"/>
</dbReference>
<evidence type="ECO:0000313" key="18">
    <source>
        <dbReference type="Proteomes" id="UP000567099"/>
    </source>
</evidence>
<dbReference type="SMART" id="SM00090">
    <property type="entry name" value="RIO"/>
    <property type="match status" value="1"/>
</dbReference>
<dbReference type="KEGG" id="mmad:MMJJ_10970"/>
<dbReference type="GO" id="GO:0005524">
    <property type="term" value="F:ATP binding"/>
    <property type="evidence" value="ECO:0007669"/>
    <property type="project" value="UniProtKB-KW"/>
</dbReference>
<gene>
    <name evidence="15" type="ORF">HNP94_001976</name>
    <name evidence="16" type="ORF">HNP96_001863</name>
    <name evidence="14" type="ORF">MMJJ_10970</name>
</gene>
<evidence type="ECO:0000313" key="16">
    <source>
        <dbReference type="EMBL" id="MBB6497803.1"/>
    </source>
</evidence>
<evidence type="ECO:0000256" key="5">
    <source>
        <dbReference type="ARBA" id="ARBA00022679"/>
    </source>
</evidence>